<accession>A0A0P1AED9</accession>
<organism evidence="1 2">
    <name type="scientific">Plasmopara halstedii</name>
    <name type="common">Downy mildew of sunflower</name>
    <dbReference type="NCBI Taxonomy" id="4781"/>
    <lineage>
        <taxon>Eukaryota</taxon>
        <taxon>Sar</taxon>
        <taxon>Stramenopiles</taxon>
        <taxon>Oomycota</taxon>
        <taxon>Peronosporomycetes</taxon>
        <taxon>Peronosporales</taxon>
        <taxon>Peronosporaceae</taxon>
        <taxon>Plasmopara</taxon>
    </lineage>
</organism>
<protein>
    <submittedName>
        <fullName evidence="1">Uncharacterized protein</fullName>
    </submittedName>
</protein>
<dbReference type="AlphaFoldDB" id="A0A0P1AED9"/>
<dbReference type="RefSeq" id="XP_024575640.1">
    <property type="nucleotide sequence ID" value="XM_024724799.1"/>
</dbReference>
<keyword evidence="2" id="KW-1185">Reference proteome</keyword>
<name>A0A0P1AED9_PLAHL</name>
<evidence type="ECO:0000313" key="2">
    <source>
        <dbReference type="Proteomes" id="UP000054928"/>
    </source>
</evidence>
<dbReference type="GeneID" id="36404377"/>
<dbReference type="EMBL" id="CCYD01000409">
    <property type="protein sequence ID" value="CEG39271.1"/>
    <property type="molecule type" value="Genomic_DNA"/>
</dbReference>
<reference evidence="2" key="1">
    <citation type="submission" date="2014-09" db="EMBL/GenBank/DDBJ databases">
        <authorList>
            <person name="Sharma Rahul"/>
            <person name="Thines Marco"/>
        </authorList>
    </citation>
    <scope>NUCLEOTIDE SEQUENCE [LARGE SCALE GENOMIC DNA]</scope>
</reference>
<dbReference type="Proteomes" id="UP000054928">
    <property type="component" value="Unassembled WGS sequence"/>
</dbReference>
<sequence>MLRIQCFNDLKLRALGRGRRRNTRQTIRCSDKVLKLLYPKAFDNHRRGMWHFRP</sequence>
<evidence type="ECO:0000313" key="1">
    <source>
        <dbReference type="EMBL" id="CEG39271.1"/>
    </source>
</evidence>
<proteinExistence type="predicted"/>